<evidence type="ECO:0000259" key="1">
    <source>
        <dbReference type="Pfam" id="PF13924"/>
    </source>
</evidence>
<gene>
    <name evidence="2" type="ORF">ID47_04855</name>
</gene>
<dbReference type="AlphaFoldDB" id="A0A077ASN8"/>
<organism evidence="2 3">
    <name type="scientific">Candidatus Odyssella acanthamoebae</name>
    <dbReference type="NCBI Taxonomy" id="91604"/>
    <lineage>
        <taxon>Bacteria</taxon>
        <taxon>Pseudomonadati</taxon>
        <taxon>Pseudomonadota</taxon>
        <taxon>Alphaproteobacteria</taxon>
        <taxon>Holosporales</taxon>
        <taxon>Candidatus Paracaedibacteraceae</taxon>
        <taxon>Candidatus Odyssella</taxon>
    </lineage>
</organism>
<dbReference type="RefSeq" id="WP_038464391.1">
    <property type="nucleotide sequence ID" value="NZ_CP008941.1"/>
</dbReference>
<dbReference type="Pfam" id="PF13924">
    <property type="entry name" value="Lipocalin_5"/>
    <property type="match status" value="1"/>
</dbReference>
<proteinExistence type="predicted"/>
<sequence>MDKASLVGTWKLLNFELRSNDGEAIYPFGKEPIGYIIYTLNDYMSVAIMSANRPEWSTNDFLGAPTDERLEIADNFIGYLGRYEIINDMINHYVEVSSFPNFIKVKQTRKYEHKDNQLILTSPPHLRDGKEMHYHVIWERA</sequence>
<dbReference type="Proteomes" id="UP000028926">
    <property type="component" value="Chromosome"/>
</dbReference>
<dbReference type="EMBL" id="CP008941">
    <property type="protein sequence ID" value="AIK96217.1"/>
    <property type="molecule type" value="Genomic_DNA"/>
</dbReference>
<dbReference type="STRING" id="91604.ID47_04855"/>
<name>A0A077ASN8_9PROT</name>
<protein>
    <recommendedName>
        <fullName evidence="1">Lipocalin-like domain-containing protein</fullName>
    </recommendedName>
</protein>
<feature type="domain" description="Lipocalin-like" evidence="1">
    <location>
        <begin position="7"/>
        <end position="140"/>
    </location>
</feature>
<evidence type="ECO:0000313" key="3">
    <source>
        <dbReference type="Proteomes" id="UP000028926"/>
    </source>
</evidence>
<dbReference type="OrthoDB" id="118834at2"/>
<dbReference type="eggNOG" id="COG0662">
    <property type="taxonomic scope" value="Bacteria"/>
</dbReference>
<dbReference type="HOGENOM" id="CLU_109259_2_0_5"/>
<keyword evidence="3" id="KW-1185">Reference proteome</keyword>
<dbReference type="KEGG" id="paca:ID47_04855"/>
<reference evidence="2 3" key="1">
    <citation type="submission" date="2014-07" db="EMBL/GenBank/DDBJ databases">
        <title>Comparative genomic insights into amoeba endosymbionts belonging to the families of Holosporaceae and Candidatus Midichloriaceae within Rickettsiales.</title>
        <authorList>
            <person name="Wang Z."/>
            <person name="Wu M."/>
        </authorList>
    </citation>
    <scope>NUCLEOTIDE SEQUENCE [LARGE SCALE GENOMIC DNA]</scope>
    <source>
        <strain evidence="2">PRA3</strain>
    </source>
</reference>
<accession>A0A077ASN8</accession>
<dbReference type="InterPro" id="IPR024311">
    <property type="entry name" value="Lipocalin-like"/>
</dbReference>
<evidence type="ECO:0000313" key="2">
    <source>
        <dbReference type="EMBL" id="AIK96217.1"/>
    </source>
</evidence>